<evidence type="ECO:0000256" key="2">
    <source>
        <dbReference type="ARBA" id="ARBA00022692"/>
    </source>
</evidence>
<dbReference type="PANTHER" id="PTHR33048">
    <property type="entry name" value="PTH11-LIKE INTEGRAL MEMBRANE PROTEIN (AFU_ORTHOLOGUE AFUA_5G11245)"/>
    <property type="match status" value="1"/>
</dbReference>
<feature type="domain" description="Rhodopsin" evidence="7">
    <location>
        <begin position="42"/>
        <end position="100"/>
    </location>
</feature>
<comment type="caution">
    <text evidence="8">The sequence shown here is derived from an EMBL/GenBank/DDBJ whole genome shotgun (WGS) entry which is preliminary data.</text>
</comment>
<evidence type="ECO:0000256" key="6">
    <source>
        <dbReference type="SAM" id="Phobius"/>
    </source>
</evidence>
<proteinExistence type="inferred from homology"/>
<dbReference type="Pfam" id="PF20684">
    <property type="entry name" value="Fung_rhodopsin"/>
    <property type="match status" value="1"/>
</dbReference>
<dbReference type="AlphaFoldDB" id="A0AAX6MJG4"/>
<evidence type="ECO:0000256" key="1">
    <source>
        <dbReference type="ARBA" id="ARBA00004141"/>
    </source>
</evidence>
<dbReference type="Proteomes" id="UP001369815">
    <property type="component" value="Unassembled WGS sequence"/>
</dbReference>
<keyword evidence="9" id="KW-1185">Reference proteome</keyword>
<feature type="transmembrane region" description="Helical" evidence="6">
    <location>
        <begin position="46"/>
        <end position="68"/>
    </location>
</feature>
<evidence type="ECO:0000313" key="9">
    <source>
        <dbReference type="Proteomes" id="UP001369815"/>
    </source>
</evidence>
<keyword evidence="4 6" id="KW-0472">Membrane</keyword>
<reference evidence="8 9" key="1">
    <citation type="journal article" date="2024" name="Front Chem Biol">
        <title>Unveiling the potential of Daldinia eschscholtzii MFLUCC 19-0629 through bioactivity and bioinformatics studies for enhanced sustainable agriculture production.</title>
        <authorList>
            <person name="Brooks S."/>
            <person name="Weaver J.A."/>
            <person name="Klomchit A."/>
            <person name="Alharthi S.A."/>
            <person name="Onlamun T."/>
            <person name="Nurani R."/>
            <person name="Vong T.K."/>
            <person name="Alberti F."/>
            <person name="Greco C."/>
        </authorList>
    </citation>
    <scope>NUCLEOTIDE SEQUENCE [LARGE SCALE GENOMIC DNA]</scope>
    <source>
        <strain evidence="8">MFLUCC 19-0629</strain>
    </source>
</reference>
<evidence type="ECO:0000256" key="5">
    <source>
        <dbReference type="ARBA" id="ARBA00038359"/>
    </source>
</evidence>
<evidence type="ECO:0000313" key="8">
    <source>
        <dbReference type="EMBL" id="KAK6952321.1"/>
    </source>
</evidence>
<evidence type="ECO:0000256" key="4">
    <source>
        <dbReference type="ARBA" id="ARBA00023136"/>
    </source>
</evidence>
<protein>
    <recommendedName>
        <fullName evidence="7">Rhodopsin domain-containing protein</fullName>
    </recommendedName>
</protein>
<evidence type="ECO:0000259" key="7">
    <source>
        <dbReference type="Pfam" id="PF20684"/>
    </source>
</evidence>
<dbReference type="GO" id="GO:0016020">
    <property type="term" value="C:membrane"/>
    <property type="evidence" value="ECO:0007669"/>
    <property type="project" value="UniProtKB-SubCell"/>
</dbReference>
<dbReference type="EMBL" id="JBANMG010000006">
    <property type="protein sequence ID" value="KAK6952321.1"/>
    <property type="molecule type" value="Genomic_DNA"/>
</dbReference>
<evidence type="ECO:0000256" key="3">
    <source>
        <dbReference type="ARBA" id="ARBA00022989"/>
    </source>
</evidence>
<organism evidence="8 9">
    <name type="scientific">Daldinia eschscholtzii</name>
    <dbReference type="NCBI Taxonomy" id="292717"/>
    <lineage>
        <taxon>Eukaryota</taxon>
        <taxon>Fungi</taxon>
        <taxon>Dikarya</taxon>
        <taxon>Ascomycota</taxon>
        <taxon>Pezizomycotina</taxon>
        <taxon>Sordariomycetes</taxon>
        <taxon>Xylariomycetidae</taxon>
        <taxon>Xylariales</taxon>
        <taxon>Hypoxylaceae</taxon>
        <taxon>Daldinia</taxon>
    </lineage>
</organism>
<dbReference type="InterPro" id="IPR049326">
    <property type="entry name" value="Rhodopsin_dom_fungi"/>
</dbReference>
<accession>A0AAX6MJG4</accession>
<dbReference type="PANTHER" id="PTHR33048:SF47">
    <property type="entry name" value="INTEGRAL MEMBRANE PROTEIN-RELATED"/>
    <property type="match status" value="1"/>
</dbReference>
<name>A0AAX6MJG4_9PEZI</name>
<keyword evidence="3 6" id="KW-1133">Transmembrane helix</keyword>
<feature type="transmembrane region" description="Helical" evidence="6">
    <location>
        <begin position="142"/>
        <end position="161"/>
    </location>
</feature>
<dbReference type="InterPro" id="IPR052337">
    <property type="entry name" value="SAT4-like"/>
</dbReference>
<feature type="transmembrane region" description="Helical" evidence="6">
    <location>
        <begin position="80"/>
        <end position="102"/>
    </location>
</feature>
<comment type="similarity">
    <text evidence="5">Belongs to the SAT4 family.</text>
</comment>
<gene>
    <name evidence="8" type="ORF">Daesc_006856</name>
</gene>
<comment type="subcellular location">
    <subcellularLocation>
        <location evidence="1">Membrane</location>
        <topology evidence="1">Multi-pass membrane protein</topology>
    </subcellularLocation>
</comment>
<keyword evidence="2 6" id="KW-0812">Transmembrane</keyword>
<sequence length="238" mass="26452">MVAVNTGLIIQYIVGGPGPGTYDLDEVMANYMNGGAEWASAMMKELYIGDLFFGLAITLIKLSILTFYREIFAISKMFKRWNWAVSGLCIIWFIVYTFLVMVHRLQLRTVQKWSVASIFLLGGLNHEFVEISQVQSLSTMQLGLAVLCACLPTYGPLLLVLREAMEWVTHIFGYTVPKSFHLSSGSGPSTKDSTKRSDYYLMGEAESGTHAASASVNGMVDEYPLSDIPPRLISLFCM</sequence>